<reference evidence="8 9" key="1">
    <citation type="submission" date="2012-02" db="EMBL/GenBank/DDBJ databases">
        <title>Shotgun genome sequence of Phaeospirillum photometricum DSM 122.</title>
        <authorList>
            <person name="Duquesne K."/>
            <person name="Sturgis J."/>
        </authorList>
    </citation>
    <scope>NUCLEOTIDE SEQUENCE [LARGE SCALE GENOMIC DNA]</scope>
    <source>
        <strain evidence="9">DSM122</strain>
    </source>
</reference>
<dbReference type="SMART" id="SM00563">
    <property type="entry name" value="PlsC"/>
    <property type="match status" value="1"/>
</dbReference>
<dbReference type="KEGG" id="rpm:RSPPHO_00180"/>
<evidence type="ECO:0000256" key="4">
    <source>
        <dbReference type="ARBA" id="ARBA00023098"/>
    </source>
</evidence>
<sequence length="266" mass="29213">MFSYVSATARLVLFVAWTLITLGPYAALMIARWRYREVGRFYWRVVARIIRLRVNAVGALAAERPLMVVSNHASYLDIVVLGSLIPGVFVAKSEVGSWPGFGLLAKVARTVLIDRRRAATGEARSEIRRRLAEGEALILFPEGTSNDGNRVYPFKSALFSVAEEAVVLEGESSPRPVTVQPVSLAYTRVDGLPMGRAWRPLYAWYGAMDLAPHLFQVLAFGVGTVEVVFHDPVRADAFASRKALSTHCEALVVAGVRQALRGRAEA</sequence>
<dbReference type="GO" id="GO:0006654">
    <property type="term" value="P:phosphatidic acid biosynthetic process"/>
    <property type="evidence" value="ECO:0007669"/>
    <property type="project" value="TreeGrafter"/>
</dbReference>
<keyword evidence="6" id="KW-0472">Membrane</keyword>
<dbReference type="RefSeq" id="WP_014413446.1">
    <property type="nucleotide sequence ID" value="NC_017059.1"/>
</dbReference>
<evidence type="ECO:0000256" key="3">
    <source>
        <dbReference type="ARBA" id="ARBA00022679"/>
    </source>
</evidence>
<feature type="transmembrane region" description="Helical" evidence="6">
    <location>
        <begin position="12"/>
        <end position="31"/>
    </location>
</feature>
<evidence type="ECO:0000313" key="9">
    <source>
        <dbReference type="Proteomes" id="UP000033220"/>
    </source>
</evidence>
<dbReference type="Proteomes" id="UP000033220">
    <property type="component" value="Chromosome DSM 122"/>
</dbReference>
<dbReference type="SUPFAM" id="SSF69593">
    <property type="entry name" value="Glycerol-3-phosphate (1)-acyltransferase"/>
    <property type="match status" value="1"/>
</dbReference>
<keyword evidence="4" id="KW-0443">Lipid metabolism</keyword>
<dbReference type="AlphaFoldDB" id="H6SMC3"/>
<dbReference type="CDD" id="cd07989">
    <property type="entry name" value="LPLAT_AGPAT-like"/>
    <property type="match status" value="1"/>
</dbReference>
<keyword evidence="9" id="KW-1185">Reference proteome</keyword>
<organism evidence="8 9">
    <name type="scientific">Pararhodospirillum photometricum DSM 122</name>
    <dbReference type="NCBI Taxonomy" id="1150469"/>
    <lineage>
        <taxon>Bacteria</taxon>
        <taxon>Pseudomonadati</taxon>
        <taxon>Pseudomonadota</taxon>
        <taxon>Alphaproteobacteria</taxon>
        <taxon>Rhodospirillales</taxon>
        <taxon>Rhodospirillaceae</taxon>
        <taxon>Pararhodospirillum</taxon>
    </lineage>
</organism>
<evidence type="ECO:0000256" key="2">
    <source>
        <dbReference type="ARBA" id="ARBA00022516"/>
    </source>
</evidence>
<dbReference type="EMBL" id="HE663493">
    <property type="protein sequence ID" value="CCG06806.1"/>
    <property type="molecule type" value="Genomic_DNA"/>
</dbReference>
<dbReference type="InterPro" id="IPR002123">
    <property type="entry name" value="Plipid/glycerol_acylTrfase"/>
</dbReference>
<evidence type="ECO:0000259" key="7">
    <source>
        <dbReference type="SMART" id="SM00563"/>
    </source>
</evidence>
<gene>
    <name evidence="8" type="ORF">RSPPHO_00180</name>
</gene>
<evidence type="ECO:0000256" key="5">
    <source>
        <dbReference type="ARBA" id="ARBA00023315"/>
    </source>
</evidence>
<accession>H6SMC3</accession>
<keyword evidence="3 8" id="KW-0808">Transferase</keyword>
<keyword evidence="6" id="KW-0812">Transmembrane</keyword>
<dbReference type="eggNOG" id="COG0204">
    <property type="taxonomic scope" value="Bacteria"/>
</dbReference>
<dbReference type="OrthoDB" id="9806880at2"/>
<feature type="domain" description="Phospholipid/glycerol acyltransferase" evidence="7">
    <location>
        <begin position="66"/>
        <end position="187"/>
    </location>
</feature>
<comment type="pathway">
    <text evidence="1">Lipid metabolism.</text>
</comment>
<evidence type="ECO:0000256" key="1">
    <source>
        <dbReference type="ARBA" id="ARBA00005189"/>
    </source>
</evidence>
<keyword evidence="5 8" id="KW-0012">Acyltransferase</keyword>
<keyword evidence="2" id="KW-0444">Lipid biosynthesis</keyword>
<dbReference type="Pfam" id="PF01553">
    <property type="entry name" value="Acyltransferase"/>
    <property type="match status" value="1"/>
</dbReference>
<proteinExistence type="predicted"/>
<evidence type="ECO:0000256" key="6">
    <source>
        <dbReference type="SAM" id="Phobius"/>
    </source>
</evidence>
<dbReference type="GO" id="GO:0003841">
    <property type="term" value="F:1-acylglycerol-3-phosphate O-acyltransferase activity"/>
    <property type="evidence" value="ECO:0007669"/>
    <property type="project" value="TreeGrafter"/>
</dbReference>
<keyword evidence="6" id="KW-1133">Transmembrane helix</keyword>
<dbReference type="HOGENOM" id="CLU_027938_0_2_5"/>
<dbReference type="PATRIC" id="fig|1150469.3.peg.228"/>
<dbReference type="STRING" id="1150469.RSPPHO_00180"/>
<name>H6SMC3_PARPM</name>
<evidence type="ECO:0000313" key="8">
    <source>
        <dbReference type="EMBL" id="CCG06806.1"/>
    </source>
</evidence>
<dbReference type="PANTHER" id="PTHR10434:SF64">
    <property type="entry name" value="1-ACYL-SN-GLYCEROL-3-PHOSPHATE ACYLTRANSFERASE-RELATED"/>
    <property type="match status" value="1"/>
</dbReference>
<dbReference type="PANTHER" id="PTHR10434">
    <property type="entry name" value="1-ACYL-SN-GLYCEROL-3-PHOSPHATE ACYLTRANSFERASE"/>
    <property type="match status" value="1"/>
</dbReference>
<protein>
    <submittedName>
        <fullName evidence="8">Lyso-ornithine lipid acyltransferase</fullName>
    </submittedName>
</protein>